<proteinExistence type="inferred from homology"/>
<keyword evidence="7 11" id="KW-0482">Metalloprotease</keyword>
<dbReference type="EMBL" id="JAZGZP010000007">
    <property type="protein sequence ID" value="MFK7000438.1"/>
    <property type="molecule type" value="Genomic_DNA"/>
</dbReference>
<reference evidence="11 12" key="1">
    <citation type="submission" date="2024-02" db="EMBL/GenBank/DDBJ databases">
        <title>Comparative Genomic Analysis of Flavobacterium Species Causing Columnaris Disease of Freshwater Fish in Thailand: Insights into Virulence and Resistance Mechanisms.</title>
        <authorList>
            <person name="Nguyen D."/>
            <person name="Chokmangmeepisarn P."/>
            <person name="Khianchaikhan K."/>
            <person name="Morishita M."/>
            <person name="Bunnoy A."/>
            <person name="Rodkhum C."/>
        </authorList>
    </citation>
    <scope>NUCLEOTIDE SEQUENCE [LARGE SCALE GENOMIC DNA]</scope>
    <source>
        <strain evidence="11 12">CNRT2201</strain>
    </source>
</reference>
<keyword evidence="8" id="KW-1015">Disulfide bond</keyword>
<evidence type="ECO:0000256" key="5">
    <source>
        <dbReference type="ARBA" id="ARBA00022801"/>
    </source>
</evidence>
<dbReference type="InterPro" id="IPR024079">
    <property type="entry name" value="MetalloPept_cat_dom_sf"/>
</dbReference>
<dbReference type="PANTHER" id="PTHR47466">
    <property type="match status" value="1"/>
</dbReference>
<dbReference type="GO" id="GO:0008237">
    <property type="term" value="F:metallopeptidase activity"/>
    <property type="evidence" value="ECO:0007669"/>
    <property type="project" value="UniProtKB-KW"/>
</dbReference>
<protein>
    <submittedName>
        <fullName evidence="11">M43 family zinc metalloprotease</fullName>
    </submittedName>
</protein>
<keyword evidence="4" id="KW-0732">Signal</keyword>
<keyword evidence="2" id="KW-0645">Protease</keyword>
<evidence type="ECO:0000256" key="3">
    <source>
        <dbReference type="ARBA" id="ARBA00022723"/>
    </source>
</evidence>
<evidence type="ECO:0000256" key="2">
    <source>
        <dbReference type="ARBA" id="ARBA00022670"/>
    </source>
</evidence>
<keyword evidence="3" id="KW-0479">Metal-binding</keyword>
<evidence type="ECO:0000256" key="8">
    <source>
        <dbReference type="ARBA" id="ARBA00023157"/>
    </source>
</evidence>
<evidence type="ECO:0000256" key="1">
    <source>
        <dbReference type="ARBA" id="ARBA00008721"/>
    </source>
</evidence>
<evidence type="ECO:0000259" key="10">
    <source>
        <dbReference type="Pfam" id="PF18962"/>
    </source>
</evidence>
<evidence type="ECO:0000313" key="12">
    <source>
        <dbReference type="Proteomes" id="UP001621706"/>
    </source>
</evidence>
<keyword evidence="5" id="KW-0378">Hydrolase</keyword>
<dbReference type="CDD" id="cd04275">
    <property type="entry name" value="ZnMc_pappalysin_like"/>
    <property type="match status" value="1"/>
</dbReference>
<feature type="domain" description="Secretion system C-terminal sorting" evidence="10">
    <location>
        <begin position="373"/>
        <end position="444"/>
    </location>
</feature>
<dbReference type="PANTHER" id="PTHR47466:SF1">
    <property type="entry name" value="METALLOPROTEASE MEP1 (AFU_ORTHOLOGUE AFUA_1G07730)-RELATED"/>
    <property type="match status" value="1"/>
</dbReference>
<sequence>MKLNCMEMKEIVISLFFFLFCLELSGQTTIREHEVRCYSTEYEKHLREKHSNRATTVEFESWINKKIDLQKNQLNKEERVAIITIPVVVHVIHNGDAYGENENIRDEQVFSQIQVLNDDFRRRINTAGYNTNPVGADVEIQFCLAKTNPDGNLTNGIDRVDFGRVFFNKHAIENELKPRTIWNPEEYLNIWTCVFGDDLINVQGYAQFPSSSGLSGLGVNEGIASTDGVVIGYNKFGSSVIFPEGVYNAPYDRGRTTTHEIGHWLGLYHIWGDNSDCTLNNDFCADTPVSLNPNRGCPKNVDSCPLDRGKDMVENYMDYTDDICMNIFTNDQKKRIRTVLKNAERRRNLERSTKCQEPNLIDEDFGMLSKISIYPNPVNAELTIAMPNEDELPEAYVLLNSIGQEVAAKKDLKIEDLKLVVSHLTNGIYFLKVQKAGKKVTLKFVKK</sequence>
<keyword evidence="6" id="KW-0862">Zinc</keyword>
<evidence type="ECO:0000256" key="4">
    <source>
        <dbReference type="ARBA" id="ARBA00022729"/>
    </source>
</evidence>
<feature type="domain" description="Peptidase M43 pregnancy-associated plasma-A" evidence="9">
    <location>
        <begin position="179"/>
        <end position="340"/>
    </location>
</feature>
<evidence type="ECO:0000256" key="6">
    <source>
        <dbReference type="ARBA" id="ARBA00022833"/>
    </source>
</evidence>
<evidence type="ECO:0000313" key="11">
    <source>
        <dbReference type="EMBL" id="MFK7000438.1"/>
    </source>
</evidence>
<evidence type="ECO:0000259" key="9">
    <source>
        <dbReference type="Pfam" id="PF05572"/>
    </source>
</evidence>
<dbReference type="NCBIfam" id="TIGR04183">
    <property type="entry name" value="Por_Secre_tail"/>
    <property type="match status" value="1"/>
</dbReference>
<dbReference type="Pfam" id="PF05572">
    <property type="entry name" value="Peptidase_M43"/>
    <property type="match status" value="1"/>
</dbReference>
<dbReference type="Gene3D" id="3.40.390.10">
    <property type="entry name" value="Collagenase (Catalytic Domain)"/>
    <property type="match status" value="1"/>
</dbReference>
<evidence type="ECO:0000256" key="7">
    <source>
        <dbReference type="ARBA" id="ARBA00023049"/>
    </source>
</evidence>
<comment type="caution">
    <text evidence="11">The sequence shown here is derived from an EMBL/GenBank/DDBJ whole genome shotgun (WGS) entry which is preliminary data.</text>
</comment>
<accession>A0ABW8P7S2</accession>
<comment type="similarity">
    <text evidence="1">Belongs to the peptidase M43B family.</text>
</comment>
<keyword evidence="12" id="KW-1185">Reference proteome</keyword>
<gene>
    <name evidence="11" type="ORF">V3I07_05970</name>
</gene>
<organism evidence="11 12">
    <name type="scientific">Flavobacterium oreochromis</name>
    <dbReference type="NCBI Taxonomy" id="2906078"/>
    <lineage>
        <taxon>Bacteria</taxon>
        <taxon>Pseudomonadati</taxon>
        <taxon>Bacteroidota</taxon>
        <taxon>Flavobacteriia</taxon>
        <taxon>Flavobacteriales</taxon>
        <taxon>Flavobacteriaceae</taxon>
        <taxon>Flavobacterium</taxon>
    </lineage>
</organism>
<dbReference type="Pfam" id="PF18962">
    <property type="entry name" value="Por_Secre_tail"/>
    <property type="match status" value="1"/>
</dbReference>
<dbReference type="InterPro" id="IPR026444">
    <property type="entry name" value="Secre_tail"/>
</dbReference>
<dbReference type="Proteomes" id="UP001621706">
    <property type="component" value="Unassembled WGS sequence"/>
</dbReference>
<name>A0ABW8P7S2_9FLAO</name>
<dbReference type="SUPFAM" id="SSF55486">
    <property type="entry name" value="Metalloproteases ('zincins'), catalytic domain"/>
    <property type="match status" value="1"/>
</dbReference>
<dbReference type="InterPro" id="IPR008754">
    <property type="entry name" value="Peptidase_M43"/>
</dbReference>